<dbReference type="InterPro" id="IPR047952">
    <property type="entry name" value="Transpos_IS4"/>
</dbReference>
<dbReference type="OrthoDB" id="279773at2"/>
<gene>
    <name evidence="6" type="ORF">SCALIN_C38_0027</name>
</gene>
<organism evidence="6 7">
    <name type="scientific">Candidatus Scalindua japonica</name>
    <dbReference type="NCBI Taxonomy" id="1284222"/>
    <lineage>
        <taxon>Bacteria</taxon>
        <taxon>Pseudomonadati</taxon>
        <taxon>Planctomycetota</taxon>
        <taxon>Candidatus Brocadiia</taxon>
        <taxon>Candidatus Brocadiales</taxon>
        <taxon>Candidatus Scalinduaceae</taxon>
        <taxon>Candidatus Scalindua</taxon>
    </lineage>
</organism>
<evidence type="ECO:0000313" key="6">
    <source>
        <dbReference type="EMBL" id="GAX62664.1"/>
    </source>
</evidence>
<comment type="similarity">
    <text evidence="1">Belongs to the transposase 11 family.</text>
</comment>
<sequence length="265" mass="31079">MLWALWLDEDHRAVKMHLEFSIHKGAPLQVQVTNANESEIAKLESVLTPGKLYCLDAAYAKYKFLEKIIRKSSSSVVRLRDNASYETIKEHTLTQADREAGVEFDRTIWLGSKQKREDISKPIRIIQIHYYDERVLSGYYKRKSRVSSKKTFRTRSAEQTILIATDRMDLPAEIIGLIYRYRWQIELFFRWFKCILGCQHLLAQSQNGITIQVYCALIANLLIRLWAGRKPTKRTFEMICLYFQGWATLDELIAHIEKLKSDNQK</sequence>
<evidence type="ECO:0000256" key="1">
    <source>
        <dbReference type="ARBA" id="ARBA00010075"/>
    </source>
</evidence>
<dbReference type="AlphaFoldDB" id="A0A286U3G1"/>
<dbReference type="Proteomes" id="UP000218542">
    <property type="component" value="Unassembled WGS sequence"/>
</dbReference>
<dbReference type="PANTHER" id="PTHR33258">
    <property type="entry name" value="TRANSPOSASE INSL FOR INSERTION SEQUENCE ELEMENT IS186A-RELATED"/>
    <property type="match status" value="1"/>
</dbReference>
<dbReference type="GO" id="GO:0004803">
    <property type="term" value="F:transposase activity"/>
    <property type="evidence" value="ECO:0007669"/>
    <property type="project" value="InterPro"/>
</dbReference>
<evidence type="ECO:0000259" key="5">
    <source>
        <dbReference type="Pfam" id="PF01609"/>
    </source>
</evidence>
<keyword evidence="3" id="KW-0238">DNA-binding</keyword>
<evidence type="ECO:0000256" key="2">
    <source>
        <dbReference type="ARBA" id="ARBA00022578"/>
    </source>
</evidence>
<dbReference type="GO" id="GO:0006313">
    <property type="term" value="P:DNA transposition"/>
    <property type="evidence" value="ECO:0007669"/>
    <property type="project" value="InterPro"/>
</dbReference>
<comment type="caution">
    <text evidence="6">The sequence shown here is derived from an EMBL/GenBank/DDBJ whole genome shotgun (WGS) entry which is preliminary data.</text>
</comment>
<dbReference type="NCBIfam" id="NF033592">
    <property type="entry name" value="transpos_IS4_1"/>
    <property type="match status" value="1"/>
</dbReference>
<dbReference type="PANTHER" id="PTHR33258:SF1">
    <property type="entry name" value="TRANSPOSASE INSL FOR INSERTION SEQUENCE ELEMENT IS186A-RELATED"/>
    <property type="match status" value="1"/>
</dbReference>
<evidence type="ECO:0000313" key="7">
    <source>
        <dbReference type="Proteomes" id="UP000218542"/>
    </source>
</evidence>
<keyword evidence="4" id="KW-0233">DNA recombination</keyword>
<feature type="domain" description="Transposase IS4-like" evidence="5">
    <location>
        <begin position="10"/>
        <end position="219"/>
    </location>
</feature>
<accession>A0A286U3G1</accession>
<dbReference type="InterPro" id="IPR002559">
    <property type="entry name" value="Transposase_11"/>
</dbReference>
<dbReference type="GO" id="GO:0003677">
    <property type="term" value="F:DNA binding"/>
    <property type="evidence" value="ECO:0007669"/>
    <property type="project" value="UniProtKB-KW"/>
</dbReference>
<protein>
    <submittedName>
        <fullName evidence="6">Transposase and inactivated derivative</fullName>
    </submittedName>
</protein>
<keyword evidence="2" id="KW-0815">Transposition</keyword>
<proteinExistence type="inferred from homology"/>
<name>A0A286U3G1_9BACT</name>
<dbReference type="EMBL" id="BAOS01000038">
    <property type="protein sequence ID" value="GAX62664.1"/>
    <property type="molecule type" value="Genomic_DNA"/>
</dbReference>
<evidence type="ECO:0000256" key="3">
    <source>
        <dbReference type="ARBA" id="ARBA00023125"/>
    </source>
</evidence>
<dbReference type="SUPFAM" id="SSF53098">
    <property type="entry name" value="Ribonuclease H-like"/>
    <property type="match status" value="1"/>
</dbReference>
<keyword evidence="7" id="KW-1185">Reference proteome</keyword>
<evidence type="ECO:0000256" key="4">
    <source>
        <dbReference type="ARBA" id="ARBA00023172"/>
    </source>
</evidence>
<dbReference type="Pfam" id="PF01609">
    <property type="entry name" value="DDE_Tnp_1"/>
    <property type="match status" value="1"/>
</dbReference>
<reference evidence="7" key="1">
    <citation type="journal article" date="2017" name="Environ. Microbiol. Rep.">
        <title>Genetic Diversity of Marine Anaerobic Ammonium-Oxidizing Bacteria as Revealed by Genomic and Proteomic Analyses of 'Candidatus Scalindua japonica'.</title>
        <authorList>
            <person name="Oshiki M."/>
            <person name="Mizuto K."/>
            <person name="Kimura Z."/>
            <person name="Kindaichi T."/>
            <person name="Satoh H."/>
            <person name="Okabe S."/>
        </authorList>
    </citation>
    <scope>NUCLEOTIDE SEQUENCE [LARGE SCALE GENOMIC DNA]</scope>
    <source>
        <strain evidence="7">husup-a2</strain>
    </source>
</reference>
<dbReference type="InterPro" id="IPR012337">
    <property type="entry name" value="RNaseH-like_sf"/>
</dbReference>
<dbReference type="RefSeq" id="WP_096896055.1">
    <property type="nucleotide sequence ID" value="NZ_BAOS01000038.1"/>
</dbReference>